<sequence>MGTDFVNLNSGRMSMKTPELLHPTQTSAPHQWEDVSPDVCFNVQHSHIYDRYSVESDLECATLLPCSRDVNIRPEWRIQLTKSGKDARREGPSHIGICRKFT</sequence>
<comment type="caution">
    <text evidence="1">The sequence shown here is derived from an EMBL/GenBank/DDBJ whole genome shotgun (WGS) entry which is preliminary data.</text>
</comment>
<protein>
    <submittedName>
        <fullName evidence="1">Uncharacterized protein</fullName>
    </submittedName>
</protein>
<organism evidence="1 2">
    <name type="scientific">Araneus ventricosus</name>
    <name type="common">Orbweaver spider</name>
    <name type="synonym">Epeira ventricosa</name>
    <dbReference type="NCBI Taxonomy" id="182803"/>
    <lineage>
        <taxon>Eukaryota</taxon>
        <taxon>Metazoa</taxon>
        <taxon>Ecdysozoa</taxon>
        <taxon>Arthropoda</taxon>
        <taxon>Chelicerata</taxon>
        <taxon>Arachnida</taxon>
        <taxon>Araneae</taxon>
        <taxon>Araneomorphae</taxon>
        <taxon>Entelegynae</taxon>
        <taxon>Araneoidea</taxon>
        <taxon>Araneidae</taxon>
        <taxon>Araneus</taxon>
    </lineage>
</organism>
<evidence type="ECO:0000313" key="2">
    <source>
        <dbReference type="Proteomes" id="UP000499080"/>
    </source>
</evidence>
<dbReference type="Proteomes" id="UP000499080">
    <property type="component" value="Unassembled WGS sequence"/>
</dbReference>
<reference evidence="1 2" key="1">
    <citation type="journal article" date="2019" name="Sci. Rep.">
        <title>Orb-weaving spider Araneus ventricosus genome elucidates the spidroin gene catalogue.</title>
        <authorList>
            <person name="Kono N."/>
            <person name="Nakamura H."/>
            <person name="Ohtoshi R."/>
            <person name="Moran D.A.P."/>
            <person name="Shinohara A."/>
            <person name="Yoshida Y."/>
            <person name="Fujiwara M."/>
            <person name="Mori M."/>
            <person name="Tomita M."/>
            <person name="Arakawa K."/>
        </authorList>
    </citation>
    <scope>NUCLEOTIDE SEQUENCE [LARGE SCALE GENOMIC DNA]</scope>
</reference>
<evidence type="ECO:0000313" key="1">
    <source>
        <dbReference type="EMBL" id="GBM53078.1"/>
    </source>
</evidence>
<dbReference type="AlphaFoldDB" id="A0A4Y2GKR4"/>
<dbReference type="EMBL" id="BGPR01099550">
    <property type="protein sequence ID" value="GBM53078.1"/>
    <property type="molecule type" value="Genomic_DNA"/>
</dbReference>
<gene>
    <name evidence="1" type="ORF">AVEN_112410_1</name>
</gene>
<accession>A0A4Y2GKR4</accession>
<name>A0A4Y2GKR4_ARAVE</name>
<proteinExistence type="predicted"/>
<keyword evidence="2" id="KW-1185">Reference proteome</keyword>